<keyword evidence="3" id="KW-1185">Reference proteome</keyword>
<gene>
    <name evidence="2" type="ORF">DVH24_032908</name>
</gene>
<proteinExistence type="predicted"/>
<feature type="region of interest" description="Disordered" evidence="1">
    <location>
        <begin position="131"/>
        <end position="192"/>
    </location>
</feature>
<evidence type="ECO:0000313" key="3">
    <source>
        <dbReference type="Proteomes" id="UP000290289"/>
    </source>
</evidence>
<evidence type="ECO:0000256" key="1">
    <source>
        <dbReference type="SAM" id="MobiDB-lite"/>
    </source>
</evidence>
<evidence type="ECO:0000313" key="2">
    <source>
        <dbReference type="EMBL" id="RXH84624.1"/>
    </source>
</evidence>
<dbReference type="EMBL" id="RDQH01000337">
    <property type="protein sequence ID" value="RXH84624.1"/>
    <property type="molecule type" value="Genomic_DNA"/>
</dbReference>
<reference evidence="2 3" key="1">
    <citation type="submission" date="2018-10" db="EMBL/GenBank/DDBJ databases">
        <title>A high-quality apple genome assembly.</title>
        <authorList>
            <person name="Hu J."/>
        </authorList>
    </citation>
    <scope>NUCLEOTIDE SEQUENCE [LARGE SCALE GENOMIC DNA]</scope>
    <source>
        <strain evidence="3">cv. HFTH1</strain>
        <tissue evidence="2">Young leaf</tissue>
    </source>
</reference>
<sequence length="248" mass="28128">MATNKIVSYSYFSSSGYILAKYYYTLPNDRTYKPMVADSDFWTLATVLPLNRGVLVYIVDDVQLINSAPNIEIQASANFFDIPHMSAPNIEIQASTNSFDIPHMFDPFGIFEGFLEQAYEGDREQDNLVEAEKTKGKNTSGKCNGNRKASRNTEPFPDLGFGDVETDYEGSVGFRSGSSSSSEGEQPVKLKSKKKMPKLIPFRSDLDMKNPQFRTGMIFANRREFRQAVTYIWLCEWKTNKIPNKRAL</sequence>
<organism evidence="2 3">
    <name type="scientific">Malus domestica</name>
    <name type="common">Apple</name>
    <name type="synonym">Pyrus malus</name>
    <dbReference type="NCBI Taxonomy" id="3750"/>
    <lineage>
        <taxon>Eukaryota</taxon>
        <taxon>Viridiplantae</taxon>
        <taxon>Streptophyta</taxon>
        <taxon>Embryophyta</taxon>
        <taxon>Tracheophyta</taxon>
        <taxon>Spermatophyta</taxon>
        <taxon>Magnoliopsida</taxon>
        <taxon>eudicotyledons</taxon>
        <taxon>Gunneridae</taxon>
        <taxon>Pentapetalae</taxon>
        <taxon>rosids</taxon>
        <taxon>fabids</taxon>
        <taxon>Rosales</taxon>
        <taxon>Rosaceae</taxon>
        <taxon>Amygdaloideae</taxon>
        <taxon>Maleae</taxon>
        <taxon>Malus</taxon>
    </lineage>
</organism>
<name>A0A498IQW3_MALDO</name>
<comment type="caution">
    <text evidence="2">The sequence shown here is derived from an EMBL/GenBank/DDBJ whole genome shotgun (WGS) entry which is preliminary data.</text>
</comment>
<dbReference type="Proteomes" id="UP000290289">
    <property type="component" value="Chromosome 11"/>
</dbReference>
<protein>
    <submittedName>
        <fullName evidence="2">Uncharacterized protein</fullName>
    </submittedName>
</protein>
<feature type="compositionally biased region" description="Low complexity" evidence="1">
    <location>
        <begin position="169"/>
        <end position="185"/>
    </location>
</feature>
<accession>A0A498IQW3</accession>
<dbReference type="AlphaFoldDB" id="A0A498IQW3"/>